<evidence type="ECO:0000313" key="10">
    <source>
        <dbReference type="Proteomes" id="UP001203338"/>
    </source>
</evidence>
<organism evidence="9 10">
    <name type="scientific">Parendozoicomonas callyspongiae</name>
    <dbReference type="NCBI Taxonomy" id="2942213"/>
    <lineage>
        <taxon>Bacteria</taxon>
        <taxon>Pseudomonadati</taxon>
        <taxon>Pseudomonadota</taxon>
        <taxon>Gammaproteobacteria</taxon>
        <taxon>Oceanospirillales</taxon>
        <taxon>Endozoicomonadaceae</taxon>
        <taxon>Parendozoicomonas</taxon>
    </lineage>
</organism>
<evidence type="ECO:0000256" key="1">
    <source>
        <dbReference type="ARBA" id="ARBA00001970"/>
    </source>
</evidence>
<dbReference type="NCBIfam" id="TIGR01413">
    <property type="entry name" value="Dyp_perox_fam"/>
    <property type="match status" value="1"/>
</dbReference>
<comment type="caution">
    <text evidence="9">The sequence shown here is derived from an EMBL/GenBank/DDBJ whole genome shotgun (WGS) entry which is preliminary data.</text>
</comment>
<proteinExistence type="inferred from homology"/>
<feature type="domain" description="Dyp-type peroxidase N-terminal" evidence="7">
    <location>
        <begin position="5"/>
        <end position="137"/>
    </location>
</feature>
<name>A0ABT0PF08_9GAMM</name>
<feature type="domain" description="Dyp-type peroxidase C-terminal" evidence="8">
    <location>
        <begin position="141"/>
        <end position="300"/>
    </location>
</feature>
<protein>
    <submittedName>
        <fullName evidence="9">Dyp-type peroxidase</fullName>
    </submittedName>
</protein>
<dbReference type="InterPro" id="IPR048327">
    <property type="entry name" value="Dyp_perox_N"/>
</dbReference>
<dbReference type="EMBL" id="JAMFLX010000009">
    <property type="protein sequence ID" value="MCL6269955.1"/>
    <property type="molecule type" value="Genomic_DNA"/>
</dbReference>
<comment type="similarity">
    <text evidence="6">Belongs to the DyP-type peroxidase family.</text>
</comment>
<keyword evidence="4" id="KW-0560">Oxidoreductase</keyword>
<dbReference type="InterPro" id="IPR006314">
    <property type="entry name" value="Dyp_peroxidase"/>
</dbReference>
<keyword evidence="2 9" id="KW-0575">Peroxidase</keyword>
<comment type="cofactor">
    <cofactor evidence="1">
        <name>heme b</name>
        <dbReference type="ChEBI" id="CHEBI:60344"/>
    </cofactor>
</comment>
<keyword evidence="5" id="KW-0408">Iron</keyword>
<dbReference type="PROSITE" id="PS51404">
    <property type="entry name" value="DYP_PEROXIDASE"/>
    <property type="match status" value="1"/>
</dbReference>
<dbReference type="GO" id="GO:0004601">
    <property type="term" value="F:peroxidase activity"/>
    <property type="evidence" value="ECO:0007669"/>
    <property type="project" value="UniProtKB-KW"/>
</dbReference>
<evidence type="ECO:0000256" key="4">
    <source>
        <dbReference type="ARBA" id="ARBA00023002"/>
    </source>
</evidence>
<reference evidence="9 10" key="1">
    <citation type="submission" date="2022-05" db="EMBL/GenBank/DDBJ databases">
        <authorList>
            <person name="Park J.-S."/>
        </authorList>
    </citation>
    <scope>NUCLEOTIDE SEQUENCE [LARGE SCALE GENOMIC DNA]</scope>
    <source>
        <strain evidence="9 10">2012CJ34-2</strain>
    </source>
</reference>
<dbReference type="PANTHER" id="PTHR30521">
    <property type="entry name" value="DEFERROCHELATASE/PEROXIDASE"/>
    <property type="match status" value="1"/>
</dbReference>
<sequence>MSTPQSGILPEANTDATFLVLLLQNDQKSLQTARQFSGSFPSLVDGLAAKYPDSKLSATLSFGSRAWKMLFKDQSYPQELAPFKSQRDGERLAPGTPGDILVHIRSDRKDINFELSRMVMAKLEDSALLEEEVSGFRYLESRDITGFVDGTENPERDNRAAVALVPEGQPLAGGSYIQCQRYIHNMPAWESCPVHHQEQVIGRSKQDNVEFSSEEKAPIAHIKRVSLKEDGKSLEILRHSMPYGDSQEHGLFFISYCHAARHFDLMLEEMIHADGDGHYDHLMNFTQAVTGNAFFAPSRDFLETL</sequence>
<dbReference type="Pfam" id="PF04261">
    <property type="entry name" value="Dyp_perox_N"/>
    <property type="match status" value="1"/>
</dbReference>
<evidence type="ECO:0000259" key="8">
    <source>
        <dbReference type="Pfam" id="PF20628"/>
    </source>
</evidence>
<evidence type="ECO:0000313" key="9">
    <source>
        <dbReference type="EMBL" id="MCL6269955.1"/>
    </source>
</evidence>
<gene>
    <name evidence="9" type="ORF">M3P05_08390</name>
</gene>
<accession>A0ABT0PF08</accession>
<evidence type="ECO:0000256" key="2">
    <source>
        <dbReference type="ARBA" id="ARBA00022559"/>
    </source>
</evidence>
<evidence type="ECO:0000256" key="6">
    <source>
        <dbReference type="ARBA" id="ARBA00025737"/>
    </source>
</evidence>
<keyword evidence="3" id="KW-0479">Metal-binding</keyword>
<dbReference type="Proteomes" id="UP001203338">
    <property type="component" value="Unassembled WGS sequence"/>
</dbReference>
<evidence type="ECO:0000259" key="7">
    <source>
        <dbReference type="Pfam" id="PF04261"/>
    </source>
</evidence>
<dbReference type="PANTHER" id="PTHR30521:SF0">
    <property type="entry name" value="DYP-TYPE PEROXIDASE FAMILY PROTEIN"/>
    <property type="match status" value="1"/>
</dbReference>
<dbReference type="RefSeq" id="WP_249699078.1">
    <property type="nucleotide sequence ID" value="NZ_JAMFLX010000009.1"/>
</dbReference>
<dbReference type="InterPro" id="IPR048328">
    <property type="entry name" value="Dyp_perox_C"/>
</dbReference>
<dbReference type="SUPFAM" id="SSF54909">
    <property type="entry name" value="Dimeric alpha+beta barrel"/>
    <property type="match status" value="1"/>
</dbReference>
<keyword evidence="10" id="KW-1185">Reference proteome</keyword>
<evidence type="ECO:0000256" key="3">
    <source>
        <dbReference type="ARBA" id="ARBA00022723"/>
    </source>
</evidence>
<evidence type="ECO:0000256" key="5">
    <source>
        <dbReference type="ARBA" id="ARBA00023004"/>
    </source>
</evidence>
<dbReference type="InterPro" id="IPR011008">
    <property type="entry name" value="Dimeric_a/b-barrel"/>
</dbReference>
<dbReference type="Pfam" id="PF20628">
    <property type="entry name" value="Dyp_perox_C"/>
    <property type="match status" value="1"/>
</dbReference>